<reference evidence="4 5" key="1">
    <citation type="submission" date="2024-04" db="EMBL/GenBank/DDBJ databases">
        <title>Novel genus in family Flammeovirgaceae.</title>
        <authorList>
            <person name="Nguyen T.H."/>
            <person name="Vuong T.Q."/>
            <person name="Le H."/>
            <person name="Kim S.-G."/>
        </authorList>
    </citation>
    <scope>NUCLEOTIDE SEQUENCE [LARGE SCALE GENOMIC DNA]</scope>
    <source>
        <strain evidence="4 5">JCM 23209</strain>
    </source>
</reference>
<evidence type="ECO:0000313" key="5">
    <source>
        <dbReference type="Proteomes" id="UP001403385"/>
    </source>
</evidence>
<dbReference type="RefSeq" id="WP_346821354.1">
    <property type="nucleotide sequence ID" value="NZ_JBDKWZ010000006.1"/>
</dbReference>
<dbReference type="InterPro" id="IPR036420">
    <property type="entry name" value="BRCT_dom_sf"/>
</dbReference>
<keyword evidence="5" id="KW-1185">Reference proteome</keyword>
<evidence type="ECO:0000313" key="4">
    <source>
        <dbReference type="EMBL" id="MEN7548575.1"/>
    </source>
</evidence>
<keyword evidence="1" id="KW-0433">Leucine-rich repeat</keyword>
<dbReference type="PROSITE" id="PS51450">
    <property type="entry name" value="LRR"/>
    <property type="match status" value="2"/>
</dbReference>
<name>A0AAW9S035_9BACT</name>
<dbReference type="InterPro" id="IPR050216">
    <property type="entry name" value="LRR_domain-containing"/>
</dbReference>
<comment type="caution">
    <text evidence="4">The sequence shown here is derived from an EMBL/GenBank/DDBJ whole genome shotgun (WGS) entry which is preliminary data.</text>
</comment>
<dbReference type="SUPFAM" id="SSF52058">
    <property type="entry name" value="L domain-like"/>
    <property type="match status" value="2"/>
</dbReference>
<dbReference type="InterPro" id="IPR032675">
    <property type="entry name" value="LRR_dom_sf"/>
</dbReference>
<dbReference type="SUPFAM" id="SSF52113">
    <property type="entry name" value="BRCT domain"/>
    <property type="match status" value="1"/>
</dbReference>
<dbReference type="SMART" id="SM00369">
    <property type="entry name" value="LRR_TYP"/>
    <property type="match status" value="8"/>
</dbReference>
<gene>
    <name evidence="4" type="ORF">AAG747_11680</name>
</gene>
<organism evidence="4 5">
    <name type="scientific">Rapidithrix thailandica</name>
    <dbReference type="NCBI Taxonomy" id="413964"/>
    <lineage>
        <taxon>Bacteria</taxon>
        <taxon>Pseudomonadati</taxon>
        <taxon>Bacteroidota</taxon>
        <taxon>Cytophagia</taxon>
        <taxon>Cytophagales</taxon>
        <taxon>Flammeovirgaceae</taxon>
        <taxon>Rapidithrix</taxon>
    </lineage>
</organism>
<feature type="domain" description="Disease resistance R13L4/SHOC-2-like LRR" evidence="3">
    <location>
        <begin position="804"/>
        <end position="920"/>
    </location>
</feature>
<dbReference type="AlphaFoldDB" id="A0AAW9S035"/>
<dbReference type="InterPro" id="IPR055414">
    <property type="entry name" value="LRR_R13L4/SHOC2-like"/>
</dbReference>
<proteinExistence type="predicted"/>
<protein>
    <recommendedName>
        <fullName evidence="3">Disease resistance R13L4/SHOC-2-like LRR domain-containing protein</fullName>
    </recommendedName>
</protein>
<sequence>MKINNIHQVVDLDTLKEAGQLFIEDKSCTVEELNDFFTKYKSNCRTLFFRNDRIEELPEAMRELTALEYVILDLPNLKKLPSFFQEAAYKELTIKCAELPGIPEKWSHTGEPVLLPQLIRFTLDIERMKHFPVSFCLPSVKYLKVFSNELREFPGTLAKMTMLQNLSVEAPLCQMPVLHTLRGLKYLYLKKTEIEDFSSTDYWPESLGYLFISNQIAVNKGPVFSILKNLWKIEWFNQKPSKANLAGISVCKSLEHLELKNVVLHEGLKGCEGLKYFKIKGGELASLPFYVTALEHLFSLEVIDTQLSQVPDDWSGMKGLECLDLENNQLKDAAFVYTLPNSKTHFINLKKNPISDPLFMLEGNKMLPVRIEALDSFTALGYKETLRFVSGLAKSKLSREEKEWFYTQFKEQTSFTVPPTWSVYRLLQALHIAYKPLQDVLTHRILELSEQQKAEEKFQAGTKVYLTGKFEQTKKELKEKLTALNVTLCNKWEEGISHIVVGKRPPVNLPEEAYEGVCVLLENQLYRLLEEADPKFLLQEARQGEQQMGEGVMQMLQSEDPGTQMVALEMLKSGGVPEPLSIELLVIQKCSEDSKVRKEAKKLLEAFGPAEWLSFVRDRKNFVNSQEKAEHQIYKKQCELEKVTGKEPLSQFSLGLFERYGKGIHYLFANLPLHNEWRLKAMEVLTRENENVLNLDHWSKWNIDVLPKFPSDYPHKAKITQLNLSNCGIEVLPREIREFENLTELNLYGNNLCELPEVVLSLKKLKVLNLYSSKIISLPASIAGLANLEELCLGVCSMEAFPKEVLALKNLKVLDLSINNISSLLAEIVELEKLEKLDLFANKLTEFPKEVLALKNLRVLTIGRNSINALPVEIRELEKLEELDLTRLELTQFPKEILALKNLKRLDLRWQNRSFPMPKDIQKALPECEILL</sequence>
<keyword evidence="2" id="KW-0677">Repeat</keyword>
<dbReference type="Proteomes" id="UP001403385">
    <property type="component" value="Unassembled WGS sequence"/>
</dbReference>
<accession>A0AAW9S035</accession>
<dbReference type="GO" id="GO:0005737">
    <property type="term" value="C:cytoplasm"/>
    <property type="evidence" value="ECO:0007669"/>
    <property type="project" value="TreeGrafter"/>
</dbReference>
<evidence type="ECO:0000259" key="3">
    <source>
        <dbReference type="Pfam" id="PF23598"/>
    </source>
</evidence>
<dbReference type="EMBL" id="JBDKWZ010000006">
    <property type="protein sequence ID" value="MEN7548575.1"/>
    <property type="molecule type" value="Genomic_DNA"/>
</dbReference>
<evidence type="ECO:0000256" key="2">
    <source>
        <dbReference type="ARBA" id="ARBA00022737"/>
    </source>
</evidence>
<dbReference type="PANTHER" id="PTHR48051:SF42">
    <property type="entry name" value="LEUCINE-RICH REPEAT-CONTAINING PROTEIN 18-LIKE"/>
    <property type="match status" value="1"/>
</dbReference>
<dbReference type="Pfam" id="PF23598">
    <property type="entry name" value="LRR_14"/>
    <property type="match status" value="1"/>
</dbReference>
<dbReference type="InterPro" id="IPR001611">
    <property type="entry name" value="Leu-rich_rpt"/>
</dbReference>
<dbReference type="InterPro" id="IPR003591">
    <property type="entry name" value="Leu-rich_rpt_typical-subtyp"/>
</dbReference>
<dbReference type="Gene3D" id="3.80.10.10">
    <property type="entry name" value="Ribonuclease Inhibitor"/>
    <property type="match status" value="4"/>
</dbReference>
<evidence type="ECO:0000256" key="1">
    <source>
        <dbReference type="ARBA" id="ARBA00022614"/>
    </source>
</evidence>
<dbReference type="PANTHER" id="PTHR48051">
    <property type="match status" value="1"/>
</dbReference>